<dbReference type="EMBL" id="JAPMLT010000017">
    <property type="protein sequence ID" value="MCX7572237.1"/>
    <property type="molecule type" value="Genomic_DNA"/>
</dbReference>
<protein>
    <recommendedName>
        <fullName evidence="5">ParA family protein</fullName>
    </recommendedName>
</protein>
<organism evidence="3 4">
    <name type="scientific">Tumebacillus lacus</name>
    <dbReference type="NCBI Taxonomy" id="2995335"/>
    <lineage>
        <taxon>Bacteria</taxon>
        <taxon>Bacillati</taxon>
        <taxon>Bacillota</taxon>
        <taxon>Bacilli</taxon>
        <taxon>Bacillales</taxon>
        <taxon>Alicyclobacillaceae</taxon>
        <taxon>Tumebacillus</taxon>
    </lineage>
</organism>
<sequence length="894" mass="103297">MNRFYTWHDVDLALKIKRKSEEWPNDWIKYYVFDDELELHISNEKSSDVDAQVLNVLGGWFGNRFDPVRKEILLESYSEKSLKVNTVYSAFGSTSYRIRPLFESEYSKNNSGTPPIFSDGPQIFAFHSYKGGVGRTLSALSFCRSLSKRKNMGEPFKVLIVDADFEAPGLTWLARQQGGFRDFSLLDAMTLIHEEEHWETEALDFITERIREERLRLPVNKQYTEHYFLPAYREEEQLLSMPVTPRDLIKFSGREWLLVDFLHKLGKKLLVDAVIIDLRAGISEFSAPFLFDPRVQRVILSTTSLQSVEGNKLILKQVLDRMPQEQEGYQYPLFFFSMVTEEAEESVRESAEEILALYPFENETEWLSTPDFVKTLPFAEELVHLGKLESIDRKLSGKEFEKIIDEALSKIIDKSLDSHHQDGYIYKEHFLRDLMIVCKNMEYAESDKNDNFLKTVPIRNLTQKFSSSMPTAVVMGAKGAGKTFIYLQIVKKKLWKSFVDEILGKNESDSNSFILPLLSSRNLEMHNSQLINECLNANRGILGAKNTFNIRDVFKKIDNLVITGEMSEESWERFWLTTVAECIGFNGEQISVRSINDFLKDRGKRVTLVLDGLEDVFNKITEVEAQQVAVRALCQGIVPQIRELPNAHVGIIVFARKDILQHSILQNFGQFSRLYDQFEMRWNQEEALRLVLWMCKTVDPVWNIEGDIGAIEFLQRELIEKSLPPLWGVKLGKDDSREAYSANWVVSALSDFRGQLQARDIVRFLGESARLTTQSTVRYYENRYLQPAAMRDAIDYCSTEKVKEIEQEIPTLVNIFNKIRSTPEENRELPFDRESLGLTVDEIRLLESLGVAFKQAEGYYMPEIFRRDLNMKFKKGARPKVINLLKSALEKGGK</sequence>
<proteinExistence type="predicted"/>
<dbReference type="RefSeq" id="WP_267153487.1">
    <property type="nucleotide sequence ID" value="NZ_JAPMLT010000017.1"/>
</dbReference>
<dbReference type="PANTHER" id="PTHR43384">
    <property type="entry name" value="SEPTUM SITE-DETERMINING PROTEIN MIND HOMOLOG, CHLOROPLASTIC-RELATED"/>
    <property type="match status" value="1"/>
</dbReference>
<evidence type="ECO:0000313" key="4">
    <source>
        <dbReference type="Proteomes" id="UP001208017"/>
    </source>
</evidence>
<dbReference type="Gene3D" id="3.40.50.300">
    <property type="entry name" value="P-loop containing nucleotide triphosphate hydrolases"/>
    <property type="match status" value="1"/>
</dbReference>
<dbReference type="Proteomes" id="UP001208017">
    <property type="component" value="Unassembled WGS sequence"/>
</dbReference>
<comment type="caution">
    <text evidence="3">The sequence shown here is derived from an EMBL/GenBank/DDBJ whole genome shotgun (WGS) entry which is preliminary data.</text>
</comment>
<evidence type="ECO:0000313" key="3">
    <source>
        <dbReference type="EMBL" id="MCX7572237.1"/>
    </source>
</evidence>
<dbReference type="PANTHER" id="PTHR43384:SF6">
    <property type="entry name" value="SEPTUM SITE-DETERMINING PROTEIN MIND HOMOLOG, CHLOROPLASTIC"/>
    <property type="match status" value="1"/>
</dbReference>
<keyword evidence="4" id="KW-1185">Reference proteome</keyword>
<accession>A0ABT3X5R3</accession>
<dbReference type="NCBIfam" id="NF047398">
    <property type="entry name" value="AAA_KGGVGR"/>
    <property type="match status" value="1"/>
</dbReference>
<evidence type="ECO:0000256" key="2">
    <source>
        <dbReference type="ARBA" id="ARBA00022840"/>
    </source>
</evidence>
<evidence type="ECO:0000256" key="1">
    <source>
        <dbReference type="ARBA" id="ARBA00022741"/>
    </source>
</evidence>
<evidence type="ECO:0008006" key="5">
    <source>
        <dbReference type="Google" id="ProtNLM"/>
    </source>
</evidence>
<keyword evidence="2" id="KW-0067">ATP-binding</keyword>
<dbReference type="SUPFAM" id="SSF52540">
    <property type="entry name" value="P-loop containing nucleoside triphosphate hydrolases"/>
    <property type="match status" value="1"/>
</dbReference>
<keyword evidence="1" id="KW-0547">Nucleotide-binding</keyword>
<reference evidence="3 4" key="1">
    <citation type="submission" date="2022-11" db="EMBL/GenBank/DDBJ databases">
        <title>Study of microbial diversity in lake waters.</title>
        <authorList>
            <person name="Zhang J."/>
        </authorList>
    </citation>
    <scope>NUCLEOTIDE SEQUENCE [LARGE SCALE GENOMIC DNA]</scope>
    <source>
        <strain evidence="3 4">DT12</strain>
    </source>
</reference>
<gene>
    <name evidence="3" type="ORF">OS242_20215</name>
</gene>
<dbReference type="InterPro" id="IPR050625">
    <property type="entry name" value="ParA/MinD_ATPase"/>
</dbReference>
<dbReference type="InterPro" id="IPR027417">
    <property type="entry name" value="P-loop_NTPase"/>
</dbReference>
<name>A0ABT3X5R3_9BACL</name>